<keyword evidence="2" id="KW-0472">Membrane</keyword>
<organism evidence="3">
    <name type="scientific">Odontella aurita</name>
    <dbReference type="NCBI Taxonomy" id="265563"/>
    <lineage>
        <taxon>Eukaryota</taxon>
        <taxon>Sar</taxon>
        <taxon>Stramenopiles</taxon>
        <taxon>Ochrophyta</taxon>
        <taxon>Bacillariophyta</taxon>
        <taxon>Mediophyceae</taxon>
        <taxon>Biddulphiophycidae</taxon>
        <taxon>Eupodiscales</taxon>
        <taxon>Odontellaceae</taxon>
        <taxon>Odontella</taxon>
    </lineage>
</organism>
<accession>A0A7S4JP66</accession>
<reference evidence="3" key="1">
    <citation type="submission" date="2021-01" db="EMBL/GenBank/DDBJ databases">
        <authorList>
            <person name="Corre E."/>
            <person name="Pelletier E."/>
            <person name="Niang G."/>
            <person name="Scheremetjew M."/>
            <person name="Finn R."/>
            <person name="Kale V."/>
            <person name="Holt S."/>
            <person name="Cochrane G."/>
            <person name="Meng A."/>
            <person name="Brown T."/>
            <person name="Cohen L."/>
        </authorList>
    </citation>
    <scope>NUCLEOTIDE SEQUENCE</scope>
    <source>
        <strain evidence="3">Isolate 1302-5</strain>
    </source>
</reference>
<name>A0A7S4JP66_9STRA</name>
<dbReference type="PROSITE" id="PS00141">
    <property type="entry name" value="ASP_PROTEASE"/>
    <property type="match status" value="1"/>
</dbReference>
<proteinExistence type="predicted"/>
<keyword evidence="2" id="KW-1133">Transmembrane helix</keyword>
<feature type="transmembrane region" description="Helical" evidence="2">
    <location>
        <begin position="21"/>
        <end position="41"/>
    </location>
</feature>
<evidence type="ECO:0000256" key="1">
    <source>
        <dbReference type="SAM" id="MobiDB-lite"/>
    </source>
</evidence>
<dbReference type="InterPro" id="IPR001969">
    <property type="entry name" value="Aspartic_peptidase_AS"/>
</dbReference>
<dbReference type="Gene3D" id="2.40.70.10">
    <property type="entry name" value="Acid Proteases"/>
    <property type="match status" value="1"/>
</dbReference>
<protein>
    <recommendedName>
        <fullName evidence="4">Peptidase A1 domain-containing protein</fullName>
    </recommendedName>
</protein>
<dbReference type="AlphaFoldDB" id="A0A7S4JP66"/>
<evidence type="ECO:0008006" key="4">
    <source>
        <dbReference type="Google" id="ProtNLM"/>
    </source>
</evidence>
<feature type="region of interest" description="Disordered" evidence="1">
    <location>
        <begin position="51"/>
        <end position="74"/>
    </location>
</feature>
<dbReference type="GO" id="GO:0006508">
    <property type="term" value="P:proteolysis"/>
    <property type="evidence" value="ECO:0007669"/>
    <property type="project" value="InterPro"/>
</dbReference>
<dbReference type="GO" id="GO:0004190">
    <property type="term" value="F:aspartic-type endopeptidase activity"/>
    <property type="evidence" value="ECO:0007669"/>
    <property type="project" value="InterPro"/>
</dbReference>
<evidence type="ECO:0000313" key="3">
    <source>
        <dbReference type="EMBL" id="CAE2269638.1"/>
    </source>
</evidence>
<dbReference type="InterPro" id="IPR021109">
    <property type="entry name" value="Peptidase_aspartic_dom_sf"/>
</dbReference>
<dbReference type="SUPFAM" id="SSF50630">
    <property type="entry name" value="Acid proteases"/>
    <property type="match status" value="1"/>
</dbReference>
<evidence type="ECO:0000256" key="2">
    <source>
        <dbReference type="SAM" id="Phobius"/>
    </source>
</evidence>
<gene>
    <name evidence="3" type="ORF">OAUR00152_LOCUS31211</name>
</gene>
<dbReference type="EMBL" id="HBKQ01045240">
    <property type="protein sequence ID" value="CAE2269638.1"/>
    <property type="molecule type" value="Transcribed_RNA"/>
</dbReference>
<keyword evidence="2" id="KW-0812">Transmembrane</keyword>
<sequence>MSDEASTAKKRRLSASHAFRLFSLSACFVHVGSFSPLLNVIRSRKRERHSHSRTSEEFCLRGASTGAGDGDGDGHGVSLSRRSLFGAALTPLVIGIKPSRALEAGEGTSGALNVNVESPLVVPLRYVPSLSAYVVSYTVGGAPFGAIVDTGSPFLFVPSYCDDTKWGCYRPSSSQPTGLEATYEQFEGNEGLVEWRSAPFSFLAAGDDVESELDGRYKSLTASLFPSFMTFGVISESLMDGPGGIFLGLVRDTDSRIRPSFLGQSSVSAFSVDLRPDARPKNLALSRNNAGWIPGDAIPLVRDLNKRYGDPTIHYVAEALSLSVNGSPLASSSNDKKKKKNKTYVIFDTGCSGMVIDPDLFDERYAAARANREKSLWGKVDVSFATERGDTMVLSANKPITTPFGSDERDRFRPWQKRFDGHLIVLGLAFLDGKKTSVDIDGGRLWVDG</sequence>